<dbReference type="InterPro" id="IPR005761">
    <property type="entry name" value="UDP-N-AcMur-Glu-dNH2Pim_ligase"/>
</dbReference>
<dbReference type="SUPFAM" id="SSF63418">
    <property type="entry name" value="MurE/MurF N-terminal domain"/>
    <property type="match status" value="1"/>
</dbReference>
<evidence type="ECO:0000313" key="12">
    <source>
        <dbReference type="EMBL" id="SPF31006.1"/>
    </source>
</evidence>
<name>A0A2R8AFP6_9RHOB</name>
<keyword evidence="6 7" id="KW-0961">Cell wall biogenesis/degradation</keyword>
<feature type="binding site" evidence="7">
    <location>
        <begin position="116"/>
        <end position="122"/>
    </location>
    <ligand>
        <name>ATP</name>
        <dbReference type="ChEBI" id="CHEBI:30616"/>
    </ligand>
</feature>
<feature type="binding site" evidence="7">
    <location>
        <position position="461"/>
    </location>
    <ligand>
        <name>meso-2,6-diaminopimelate</name>
        <dbReference type="ChEBI" id="CHEBI:57791"/>
    </ligand>
</feature>
<comment type="function">
    <text evidence="7">Catalyzes the addition of meso-diaminopimelic acid to the nucleotide precursor UDP-N-acetylmuramoyl-L-alanyl-D-glutamate (UMAG) in the biosynthesis of bacterial cell-wall peptidoglycan.</text>
</comment>
<dbReference type="Pfam" id="PF01225">
    <property type="entry name" value="Mur_ligase"/>
    <property type="match status" value="1"/>
</dbReference>
<dbReference type="InterPro" id="IPR000713">
    <property type="entry name" value="Mur_ligase_N"/>
</dbReference>
<dbReference type="PANTHER" id="PTHR23135">
    <property type="entry name" value="MUR LIGASE FAMILY MEMBER"/>
    <property type="match status" value="1"/>
</dbReference>
<evidence type="ECO:0000256" key="6">
    <source>
        <dbReference type="ARBA" id="ARBA00023316"/>
    </source>
</evidence>
<feature type="binding site" evidence="7">
    <location>
        <position position="465"/>
    </location>
    <ligand>
        <name>meso-2,6-diaminopimelate</name>
        <dbReference type="ChEBI" id="CHEBI:57791"/>
    </ligand>
</feature>
<dbReference type="Gene3D" id="3.90.190.20">
    <property type="entry name" value="Mur ligase, C-terminal domain"/>
    <property type="match status" value="1"/>
</dbReference>
<dbReference type="GO" id="GO:0009252">
    <property type="term" value="P:peptidoglycan biosynthetic process"/>
    <property type="evidence" value="ECO:0007669"/>
    <property type="project" value="UniProtKB-UniRule"/>
</dbReference>
<dbReference type="SUPFAM" id="SSF53244">
    <property type="entry name" value="MurD-like peptide ligases, peptide-binding domain"/>
    <property type="match status" value="1"/>
</dbReference>
<feature type="domain" description="Mur ligase C-terminal" evidence="10">
    <location>
        <begin position="339"/>
        <end position="463"/>
    </location>
</feature>
<dbReference type="UniPathway" id="UPA00219"/>
<dbReference type="EC" id="6.3.2.13" evidence="7"/>
<keyword evidence="7" id="KW-0067">ATP-binding</keyword>
<dbReference type="NCBIfam" id="TIGR01085">
    <property type="entry name" value="murE"/>
    <property type="match status" value="1"/>
</dbReference>
<feature type="binding site" evidence="7">
    <location>
        <position position="192"/>
    </location>
    <ligand>
        <name>UDP-N-acetyl-alpha-D-muramoyl-L-alanyl-D-glutamate</name>
        <dbReference type="ChEBI" id="CHEBI:83900"/>
    </ligand>
</feature>
<dbReference type="InterPro" id="IPR013221">
    <property type="entry name" value="Mur_ligase_cen"/>
</dbReference>
<dbReference type="Pfam" id="PF08245">
    <property type="entry name" value="Mur_ligase_M"/>
    <property type="match status" value="1"/>
</dbReference>
<evidence type="ECO:0000256" key="7">
    <source>
        <dbReference type="HAMAP-Rule" id="MF_00208"/>
    </source>
</evidence>
<comment type="subcellular location">
    <subcellularLocation>
        <location evidence="7 8">Cytoplasm</location>
    </subcellularLocation>
</comment>
<dbReference type="InterPro" id="IPR035911">
    <property type="entry name" value="MurE/MurF_N"/>
</dbReference>
<dbReference type="Pfam" id="PF02875">
    <property type="entry name" value="Mur_ligase_C"/>
    <property type="match status" value="1"/>
</dbReference>
<evidence type="ECO:0000256" key="8">
    <source>
        <dbReference type="RuleBase" id="RU004135"/>
    </source>
</evidence>
<evidence type="ECO:0000259" key="10">
    <source>
        <dbReference type="Pfam" id="PF02875"/>
    </source>
</evidence>
<organism evidence="12 13">
    <name type="scientific">Pontivivens insulae</name>
    <dbReference type="NCBI Taxonomy" id="1639689"/>
    <lineage>
        <taxon>Bacteria</taxon>
        <taxon>Pseudomonadati</taxon>
        <taxon>Pseudomonadota</taxon>
        <taxon>Alphaproteobacteria</taxon>
        <taxon>Rhodobacterales</taxon>
        <taxon>Paracoccaceae</taxon>
        <taxon>Pontivivens</taxon>
    </lineage>
</organism>
<feature type="binding site" evidence="7">
    <location>
        <position position="190"/>
    </location>
    <ligand>
        <name>UDP-N-acetyl-alpha-D-muramoyl-L-alanyl-D-glutamate</name>
        <dbReference type="ChEBI" id="CHEBI:83900"/>
    </ligand>
</feature>
<keyword evidence="7 12" id="KW-0436">Ligase</keyword>
<proteinExistence type="inferred from homology"/>
<gene>
    <name evidence="7 12" type="primary">murE</name>
    <name evidence="12" type="ORF">POI8812_03356</name>
</gene>
<feature type="binding site" evidence="7">
    <location>
        <position position="31"/>
    </location>
    <ligand>
        <name>UDP-N-acetyl-alpha-D-muramoyl-L-alanyl-D-glutamate</name>
        <dbReference type="ChEBI" id="CHEBI:83900"/>
    </ligand>
</feature>
<evidence type="ECO:0000259" key="11">
    <source>
        <dbReference type="Pfam" id="PF08245"/>
    </source>
</evidence>
<dbReference type="InterPro" id="IPR036615">
    <property type="entry name" value="Mur_ligase_C_dom_sf"/>
</dbReference>
<dbReference type="SUPFAM" id="SSF53623">
    <property type="entry name" value="MurD-like peptide ligases, catalytic domain"/>
    <property type="match status" value="1"/>
</dbReference>
<sequence length="501" mass="52549">MRALLPILPDTLDAVVNLADDHQIAGLTPDSRAVEADFLFAALPGVNAHGITFIGKALQQGASVVLTDAEGFARAAQDNLHSRCGWLVSDDPRAVLAHIAAGFFGVQPETVVAVTGTNGKTSVATFTRQLWRAMGLAGVNFGTAGVEGQVNAPLSHTTPEPVELHRLLASLAEQGVTHAAMEASSHGLAQRRLDGVTLAAAGFTHLTRDHLDYHETPEAYEAAKALLFNRVLTMGAPAVVNIDTEVGCRMADVARGAGHPVFSVGQSEGADLRILSVRYATTGQRVTFRHEDREYGAELSLIGAFQVENAMLAAGLAVAAGAEPTRVFAALPQLSPVSGRMELAAQRRRGGEIYVDYSHTPDSIETALTAIRPHVSGKLIAIVGAGGDRDKGKRPLMGKAAREGADAVIVTDDNPRSEDPATIRAEVLAGAPDAQEIGDRAEAIRAGASMLGKGDVLLICGKGHETGQMIVGTLHPFDDRIEARKAVEALDGEPGDVEVAQ</sequence>
<feature type="binding site" evidence="7">
    <location>
        <begin position="157"/>
        <end position="158"/>
    </location>
    <ligand>
        <name>UDP-N-acetyl-alpha-D-muramoyl-L-alanyl-D-glutamate</name>
        <dbReference type="ChEBI" id="CHEBI:83900"/>
    </ligand>
</feature>
<dbReference type="Proteomes" id="UP000244932">
    <property type="component" value="Unassembled WGS sequence"/>
</dbReference>
<dbReference type="GO" id="GO:0051301">
    <property type="term" value="P:cell division"/>
    <property type="evidence" value="ECO:0007669"/>
    <property type="project" value="UniProtKB-KW"/>
</dbReference>
<evidence type="ECO:0000256" key="1">
    <source>
        <dbReference type="ARBA" id="ARBA00005898"/>
    </source>
</evidence>
<feature type="domain" description="Mur ligase N-terminal catalytic" evidence="9">
    <location>
        <begin position="24"/>
        <end position="103"/>
    </location>
</feature>
<feature type="short sequence motif" description="Meso-diaminopimelate recognition motif" evidence="7">
    <location>
        <begin position="413"/>
        <end position="416"/>
    </location>
</feature>
<feature type="domain" description="Mur ligase central" evidence="11">
    <location>
        <begin position="114"/>
        <end position="317"/>
    </location>
</feature>
<keyword evidence="7" id="KW-0963">Cytoplasm</keyword>
<feature type="modified residue" description="N6-carboxylysine" evidence="7">
    <location>
        <position position="224"/>
    </location>
</feature>
<evidence type="ECO:0000256" key="2">
    <source>
        <dbReference type="ARBA" id="ARBA00022618"/>
    </source>
</evidence>
<comment type="PTM">
    <text evidence="7">Carboxylation is probably crucial for Mg(2+) binding and, consequently, for the gamma-phosphate positioning of ATP.</text>
</comment>
<dbReference type="NCBIfam" id="NF001124">
    <property type="entry name" value="PRK00139.1-2"/>
    <property type="match status" value="1"/>
</dbReference>
<reference evidence="12 13" key="1">
    <citation type="submission" date="2018-03" db="EMBL/GenBank/DDBJ databases">
        <authorList>
            <person name="Keele B.F."/>
        </authorList>
    </citation>
    <scope>NUCLEOTIDE SEQUENCE [LARGE SCALE GENOMIC DNA]</scope>
    <source>
        <strain evidence="12 13">CeCT 8812</strain>
    </source>
</reference>
<dbReference type="GO" id="GO:0005524">
    <property type="term" value="F:ATP binding"/>
    <property type="evidence" value="ECO:0007669"/>
    <property type="project" value="UniProtKB-UniRule"/>
</dbReference>
<keyword evidence="7" id="KW-0547">Nucleotide-binding</keyword>
<dbReference type="RefSeq" id="WP_108783685.1">
    <property type="nucleotide sequence ID" value="NZ_OMKW01000004.1"/>
</dbReference>
<evidence type="ECO:0000313" key="13">
    <source>
        <dbReference type="Proteomes" id="UP000244932"/>
    </source>
</evidence>
<comment type="pathway">
    <text evidence="7 8">Cell wall biogenesis; peptidoglycan biosynthesis.</text>
</comment>
<evidence type="ECO:0000259" key="9">
    <source>
        <dbReference type="Pfam" id="PF01225"/>
    </source>
</evidence>
<keyword evidence="3 7" id="KW-0133">Cell shape</keyword>
<dbReference type="GO" id="GO:0008765">
    <property type="term" value="F:UDP-N-acetylmuramoylalanyl-D-glutamate-2,6-diaminopimelate ligase activity"/>
    <property type="evidence" value="ECO:0007669"/>
    <property type="project" value="UniProtKB-UniRule"/>
</dbReference>
<dbReference type="GO" id="GO:0008360">
    <property type="term" value="P:regulation of cell shape"/>
    <property type="evidence" value="ECO:0007669"/>
    <property type="project" value="UniProtKB-KW"/>
</dbReference>
<evidence type="ECO:0000256" key="3">
    <source>
        <dbReference type="ARBA" id="ARBA00022960"/>
    </source>
</evidence>
<dbReference type="GO" id="GO:0005737">
    <property type="term" value="C:cytoplasm"/>
    <property type="evidence" value="ECO:0007669"/>
    <property type="project" value="UniProtKB-SubCell"/>
</dbReference>
<dbReference type="InterPro" id="IPR004101">
    <property type="entry name" value="Mur_ligase_C"/>
</dbReference>
<comment type="similarity">
    <text evidence="1 7">Belongs to the MurCDEF family. MurE subfamily.</text>
</comment>
<comment type="caution">
    <text evidence="7">Lacks conserved residue(s) required for the propagation of feature annotation.</text>
</comment>
<keyword evidence="13" id="KW-1185">Reference proteome</keyword>
<keyword evidence="5 7" id="KW-0131">Cell cycle</keyword>
<keyword evidence="2 7" id="KW-0132">Cell division</keyword>
<dbReference type="HAMAP" id="MF_00208">
    <property type="entry name" value="MurE"/>
    <property type="match status" value="1"/>
</dbReference>
<evidence type="ECO:0000256" key="5">
    <source>
        <dbReference type="ARBA" id="ARBA00023306"/>
    </source>
</evidence>
<dbReference type="Gene3D" id="3.40.1390.10">
    <property type="entry name" value="MurE/MurF, N-terminal domain"/>
    <property type="match status" value="1"/>
</dbReference>
<accession>A0A2R8AFP6</accession>
<feature type="binding site" evidence="7">
    <location>
        <position position="184"/>
    </location>
    <ligand>
        <name>UDP-N-acetyl-alpha-D-muramoyl-L-alanyl-D-glutamate</name>
        <dbReference type="ChEBI" id="CHEBI:83900"/>
    </ligand>
</feature>
<feature type="binding site" evidence="7">
    <location>
        <begin position="413"/>
        <end position="416"/>
    </location>
    <ligand>
        <name>meso-2,6-diaminopimelate</name>
        <dbReference type="ChEBI" id="CHEBI:57791"/>
    </ligand>
</feature>
<dbReference type="PANTHER" id="PTHR23135:SF4">
    <property type="entry name" value="UDP-N-ACETYLMURAMOYL-L-ALANYL-D-GLUTAMATE--2,6-DIAMINOPIMELATE LIGASE MURE HOMOLOG, CHLOROPLASTIC"/>
    <property type="match status" value="1"/>
</dbReference>
<dbReference type="GO" id="GO:0000287">
    <property type="term" value="F:magnesium ion binding"/>
    <property type="evidence" value="ECO:0007669"/>
    <property type="project" value="UniProtKB-UniRule"/>
</dbReference>
<keyword evidence="4 7" id="KW-0573">Peptidoglycan synthesis</keyword>
<dbReference type="InterPro" id="IPR036565">
    <property type="entry name" value="Mur-like_cat_sf"/>
</dbReference>
<dbReference type="NCBIfam" id="NF001126">
    <property type="entry name" value="PRK00139.1-4"/>
    <property type="match status" value="1"/>
</dbReference>
<keyword evidence="7" id="KW-0460">Magnesium</keyword>
<feature type="binding site" evidence="7">
    <location>
        <position position="389"/>
    </location>
    <ligand>
        <name>meso-2,6-diaminopimelate</name>
        <dbReference type="ChEBI" id="CHEBI:57791"/>
    </ligand>
</feature>
<comment type="cofactor">
    <cofactor evidence="7">
        <name>Mg(2+)</name>
        <dbReference type="ChEBI" id="CHEBI:18420"/>
    </cofactor>
</comment>
<dbReference type="Gene3D" id="3.40.1190.10">
    <property type="entry name" value="Mur-like, catalytic domain"/>
    <property type="match status" value="1"/>
</dbReference>
<dbReference type="EMBL" id="OMKW01000004">
    <property type="protein sequence ID" value="SPF31006.1"/>
    <property type="molecule type" value="Genomic_DNA"/>
</dbReference>
<dbReference type="GO" id="GO:0071555">
    <property type="term" value="P:cell wall organization"/>
    <property type="evidence" value="ECO:0007669"/>
    <property type="project" value="UniProtKB-KW"/>
</dbReference>
<evidence type="ECO:0000256" key="4">
    <source>
        <dbReference type="ARBA" id="ARBA00022984"/>
    </source>
</evidence>
<comment type="catalytic activity">
    <reaction evidence="7">
        <text>UDP-N-acetyl-alpha-D-muramoyl-L-alanyl-D-glutamate + meso-2,6-diaminopimelate + ATP = UDP-N-acetyl-alpha-D-muramoyl-L-alanyl-gamma-D-glutamyl-meso-2,6-diaminopimelate + ADP + phosphate + H(+)</text>
        <dbReference type="Rhea" id="RHEA:23676"/>
        <dbReference type="ChEBI" id="CHEBI:15378"/>
        <dbReference type="ChEBI" id="CHEBI:30616"/>
        <dbReference type="ChEBI" id="CHEBI:43474"/>
        <dbReference type="ChEBI" id="CHEBI:57791"/>
        <dbReference type="ChEBI" id="CHEBI:83900"/>
        <dbReference type="ChEBI" id="CHEBI:83905"/>
        <dbReference type="ChEBI" id="CHEBI:456216"/>
        <dbReference type="EC" id="6.3.2.13"/>
    </reaction>
</comment>
<dbReference type="AlphaFoldDB" id="A0A2R8AFP6"/>
<protein>
    <recommendedName>
        <fullName evidence="7">UDP-N-acetylmuramoyl-L-alanyl-D-glutamate--2,6-diaminopimelate ligase</fullName>
        <ecNumber evidence="7">6.3.2.13</ecNumber>
    </recommendedName>
    <alternativeName>
        <fullName evidence="7">Meso-A2pm-adding enzyme</fullName>
    </alternativeName>
    <alternativeName>
        <fullName evidence="7">Meso-diaminopimelate-adding enzyme</fullName>
    </alternativeName>
    <alternativeName>
        <fullName evidence="7">UDP-MurNAc-L-Ala-D-Glu:meso-diaminopimelate ligase</fullName>
    </alternativeName>
    <alternativeName>
        <fullName evidence="7">UDP-MurNAc-tripeptide synthetase</fullName>
    </alternativeName>
    <alternativeName>
        <fullName evidence="7">UDP-N-acetylmuramyl-tripeptide synthetase</fullName>
    </alternativeName>
</protein>
<dbReference type="OrthoDB" id="9800958at2"/>